<reference evidence="2" key="1">
    <citation type="submission" date="2020-11" db="EMBL/GenBank/DDBJ databases">
        <title>Multidrug resistant novel bacterium Savagea serpentis sp. nov., isolated from the scats of a vine snake (Ahaetulla nasuta).</title>
        <authorList>
            <person name="Venkata Ramana V."/>
            <person name="Vikas Patil S."/>
            <person name="Yogita Lugani V."/>
        </authorList>
    </citation>
    <scope>NUCLEOTIDE SEQUENCE</scope>
    <source>
        <strain evidence="2">SN6</strain>
    </source>
</reference>
<sequence>MSKITPVVNLMMDFDCPNPKATTKKYGGYVSYIDREDAKDKKEQPLQLSEMNQVEGVFHSYMDYMKDEMKNGQLFSAEEDVIAEERLEEVRELYAQAEEKGSPLWKDVLSFDNDWLEEQGLYKGETHWLNEKKMKEIVRGAMNKMVEEEKMHDPIWTASFHYNTDNIHVHIATVELDPSHLPLVHGQDKKTKEMLFDEQGEPILQRRGWRKDKTRMAVRSSVANQIVDRSKAYKRIDELIRDTATKTKTIDLTEVQEVSQLFEQALHYLPKEMNQWYYRYHTVNEARPYIDELVDTYLSTYHSEELEELHLQLDEQVALSERLYGSDSQFDSYKQNKLDDLRERMGNAVLHTMRAVEKERRTAFSTSKKSKQHSQPSIHQLLSQDQRHKMQVRQAVFQLNQVMRKSFHDYQKERNQQEFDRMIEGFDYE</sequence>
<organism evidence="2 3">
    <name type="scientific">Savagea serpentis</name>
    <dbReference type="NCBI Taxonomy" id="2785297"/>
    <lineage>
        <taxon>Bacteria</taxon>
        <taxon>Bacillati</taxon>
        <taxon>Bacillota</taxon>
        <taxon>Bacilli</taxon>
        <taxon>Bacillales</taxon>
        <taxon>Caryophanaceae</taxon>
        <taxon>Savagea</taxon>
    </lineage>
</organism>
<feature type="compositionally biased region" description="Polar residues" evidence="1">
    <location>
        <begin position="363"/>
        <end position="384"/>
    </location>
</feature>
<evidence type="ECO:0000256" key="1">
    <source>
        <dbReference type="SAM" id="MobiDB-lite"/>
    </source>
</evidence>
<proteinExistence type="predicted"/>
<keyword evidence="3" id="KW-1185">Reference proteome</keyword>
<dbReference type="Pfam" id="PF18555">
    <property type="entry name" value="MobL"/>
    <property type="match status" value="1"/>
</dbReference>
<dbReference type="InterPro" id="IPR041073">
    <property type="entry name" value="MobL"/>
</dbReference>
<dbReference type="Proteomes" id="UP000622653">
    <property type="component" value="Unassembled WGS sequence"/>
</dbReference>
<protein>
    <submittedName>
        <fullName evidence="2">Uncharacterized protein</fullName>
    </submittedName>
</protein>
<dbReference type="AlphaFoldDB" id="A0A8J7GCJ6"/>
<evidence type="ECO:0000313" key="2">
    <source>
        <dbReference type="EMBL" id="MBF4501186.1"/>
    </source>
</evidence>
<accession>A0A8J7GCJ6</accession>
<dbReference type="InterPro" id="IPR048101">
    <property type="entry name" value="MobP2"/>
</dbReference>
<feature type="region of interest" description="Disordered" evidence="1">
    <location>
        <begin position="360"/>
        <end position="385"/>
    </location>
</feature>
<name>A0A8J7GCJ6_9BACL</name>
<dbReference type="RefSeq" id="WP_194562675.1">
    <property type="nucleotide sequence ID" value="NZ_JADKPV010000003.1"/>
</dbReference>
<dbReference type="EMBL" id="JADKPV010000003">
    <property type="protein sequence ID" value="MBF4501186.1"/>
    <property type="molecule type" value="Genomic_DNA"/>
</dbReference>
<comment type="caution">
    <text evidence="2">The sequence shown here is derived from an EMBL/GenBank/DDBJ whole genome shotgun (WGS) entry which is preliminary data.</text>
</comment>
<dbReference type="NCBIfam" id="NF041498">
    <property type="entry name" value="MobP2"/>
    <property type="match status" value="1"/>
</dbReference>
<gene>
    <name evidence="2" type="ORF">IRY55_07410</name>
</gene>
<evidence type="ECO:0000313" key="3">
    <source>
        <dbReference type="Proteomes" id="UP000622653"/>
    </source>
</evidence>